<protein>
    <submittedName>
        <fullName evidence="1">Uncharacterized protein</fullName>
    </submittedName>
</protein>
<dbReference type="AlphaFoldDB" id="A0AA35X429"/>
<dbReference type="EMBL" id="CASHTH010003016">
    <property type="protein sequence ID" value="CAI8038936.1"/>
    <property type="molecule type" value="Genomic_DNA"/>
</dbReference>
<keyword evidence="2" id="KW-1185">Reference proteome</keyword>
<evidence type="ECO:0000313" key="2">
    <source>
        <dbReference type="Proteomes" id="UP001174909"/>
    </source>
</evidence>
<name>A0AA35X429_GEOBA</name>
<accession>A0AA35X429</accession>
<proteinExistence type="predicted"/>
<gene>
    <name evidence="1" type="ORF">GBAR_LOCUS21679</name>
</gene>
<dbReference type="Proteomes" id="UP001174909">
    <property type="component" value="Unassembled WGS sequence"/>
</dbReference>
<sequence length="172" mass="19043">MPVTNAEILNQIHLSGEAPCSLFQPHPMKANFCVGCSKLVNKHEAASIPDDDCLLRAIEFSQSKEKVPSCIEERREGRGGLWHGGFKAVMNHDFLRAEGITHVVNTAKGLEMFGRKYTVSLKLNSLPQSLEHVWGDLSEQTVPSLGPGEGFHQQTSPVILQETLARREDKLV</sequence>
<comment type="caution">
    <text evidence="1">The sequence shown here is derived from an EMBL/GenBank/DDBJ whole genome shotgun (WGS) entry which is preliminary data.</text>
</comment>
<evidence type="ECO:0000313" key="1">
    <source>
        <dbReference type="EMBL" id="CAI8038936.1"/>
    </source>
</evidence>
<organism evidence="1 2">
    <name type="scientific">Geodia barretti</name>
    <name type="common">Barrett's horny sponge</name>
    <dbReference type="NCBI Taxonomy" id="519541"/>
    <lineage>
        <taxon>Eukaryota</taxon>
        <taxon>Metazoa</taxon>
        <taxon>Porifera</taxon>
        <taxon>Demospongiae</taxon>
        <taxon>Heteroscleromorpha</taxon>
        <taxon>Tetractinellida</taxon>
        <taxon>Astrophorina</taxon>
        <taxon>Geodiidae</taxon>
        <taxon>Geodia</taxon>
    </lineage>
</organism>
<reference evidence="1" key="1">
    <citation type="submission" date="2023-03" db="EMBL/GenBank/DDBJ databases">
        <authorList>
            <person name="Steffen K."/>
            <person name="Cardenas P."/>
        </authorList>
    </citation>
    <scope>NUCLEOTIDE SEQUENCE</scope>
</reference>